<dbReference type="EMBL" id="JAOPGA020001700">
    <property type="protein sequence ID" value="KAL0490592.1"/>
    <property type="molecule type" value="Genomic_DNA"/>
</dbReference>
<dbReference type="AlphaFoldDB" id="A0AAW2ZL50"/>
<proteinExistence type="predicted"/>
<reference evidence="1 2" key="1">
    <citation type="submission" date="2024-03" db="EMBL/GenBank/DDBJ databases">
        <title>The Acrasis kona genome and developmental transcriptomes reveal deep origins of eukaryotic multicellular pathways.</title>
        <authorList>
            <person name="Sheikh S."/>
            <person name="Fu C.-J."/>
            <person name="Brown M.W."/>
            <person name="Baldauf S.L."/>
        </authorList>
    </citation>
    <scope>NUCLEOTIDE SEQUENCE [LARGE SCALE GENOMIC DNA]</scope>
    <source>
        <strain evidence="1 2">ATCC MYA-3509</strain>
    </source>
</reference>
<evidence type="ECO:0000313" key="1">
    <source>
        <dbReference type="EMBL" id="KAL0490592.1"/>
    </source>
</evidence>
<gene>
    <name evidence="1" type="ORF">AKO1_003375</name>
</gene>
<keyword evidence="2" id="KW-1185">Reference proteome</keyword>
<feature type="non-terminal residue" evidence="1">
    <location>
        <position position="78"/>
    </location>
</feature>
<name>A0AAW2ZL50_9EUKA</name>
<organism evidence="1 2">
    <name type="scientific">Acrasis kona</name>
    <dbReference type="NCBI Taxonomy" id="1008807"/>
    <lineage>
        <taxon>Eukaryota</taxon>
        <taxon>Discoba</taxon>
        <taxon>Heterolobosea</taxon>
        <taxon>Tetramitia</taxon>
        <taxon>Eutetramitia</taxon>
        <taxon>Acrasidae</taxon>
        <taxon>Acrasis</taxon>
    </lineage>
</organism>
<protein>
    <submittedName>
        <fullName evidence="1">Uncharacterized protein</fullName>
    </submittedName>
</protein>
<evidence type="ECO:0000313" key="2">
    <source>
        <dbReference type="Proteomes" id="UP001431209"/>
    </source>
</evidence>
<sequence>MHKKLPPSNVEMIPFNLFKDYEEKDDDDTVDNAFPTIPTFQISTREDIERLKRKSSNYIDDLQDMMDKMFDQEPGEYV</sequence>
<accession>A0AAW2ZL50</accession>
<comment type="caution">
    <text evidence="1">The sequence shown here is derived from an EMBL/GenBank/DDBJ whole genome shotgun (WGS) entry which is preliminary data.</text>
</comment>
<dbReference type="Proteomes" id="UP001431209">
    <property type="component" value="Unassembled WGS sequence"/>
</dbReference>